<dbReference type="Proteomes" id="UP000320421">
    <property type="component" value="Chromosome"/>
</dbReference>
<accession>A0A5A8AUW8</accession>
<gene>
    <name evidence="2" type="ORF">HG66A1_23580</name>
</gene>
<feature type="compositionally biased region" description="Basic and acidic residues" evidence="1">
    <location>
        <begin position="152"/>
        <end position="172"/>
    </location>
</feature>
<sequence>MTEHTESTEKLTEEQLIDRAREALSDSSWVIGECAAQWTEKYAKGRTDADFGAMVGLSGDQIYQRRRVWETFGDVKDQYSNLKWSHYYIALTWDDAPECLQWAEENQATVAELKAWRRAVNGEDLSISEPFEEYPSDAEVTFVSDEPISVRDPSEYEQMERAGMEPGSRESSDAAATVAGHARDVSGSGGEYSPFRSGAASPAPKGSGSETAVVAKPEISPEQAVKRICSAVERCHKMLTPEVQSSFAELSPKLKKRFIKAISELNSAAARLQ</sequence>
<dbReference type="OrthoDB" id="264328at2"/>
<name>A0A517PMI0_9PLAN</name>
<keyword evidence="3" id="KW-1185">Reference proteome</keyword>
<reference evidence="2 3" key="1">
    <citation type="submission" date="2019-02" db="EMBL/GenBank/DDBJ databases">
        <title>Deep-cultivation of Planctomycetes and their phenomic and genomic characterization uncovers novel biology.</title>
        <authorList>
            <person name="Wiegand S."/>
            <person name="Jogler M."/>
            <person name="Boedeker C."/>
            <person name="Pinto D."/>
            <person name="Vollmers J."/>
            <person name="Rivas-Marin E."/>
            <person name="Kohn T."/>
            <person name="Peeters S.H."/>
            <person name="Heuer A."/>
            <person name="Rast P."/>
            <person name="Oberbeckmann S."/>
            <person name="Bunk B."/>
            <person name="Jeske O."/>
            <person name="Meyerdierks A."/>
            <person name="Storesund J.E."/>
            <person name="Kallscheuer N."/>
            <person name="Luecker S."/>
            <person name="Lage O.M."/>
            <person name="Pohl T."/>
            <person name="Merkel B.J."/>
            <person name="Hornburger P."/>
            <person name="Mueller R.-W."/>
            <person name="Bruemmer F."/>
            <person name="Labrenz M."/>
            <person name="Spormann A.M."/>
            <person name="Op den Camp H."/>
            <person name="Overmann J."/>
            <person name="Amann R."/>
            <person name="Jetten M.S.M."/>
            <person name="Mascher T."/>
            <person name="Medema M.H."/>
            <person name="Devos D.P."/>
            <person name="Kaster A.-K."/>
            <person name="Ovreas L."/>
            <person name="Rohde M."/>
            <person name="Galperin M.Y."/>
            <person name="Jogler C."/>
        </authorList>
    </citation>
    <scope>NUCLEOTIDE SEQUENCE [LARGE SCALE GENOMIC DNA]</scope>
    <source>
        <strain evidence="2 3">HG66A1</strain>
    </source>
</reference>
<evidence type="ECO:0000256" key="1">
    <source>
        <dbReference type="SAM" id="MobiDB-lite"/>
    </source>
</evidence>
<accession>A0A517PMI0</accession>
<dbReference type="AlphaFoldDB" id="A0A517PMI0"/>
<organism evidence="2 3">
    <name type="scientific">Gimesia chilikensis</name>
    <dbReference type="NCBI Taxonomy" id="2605989"/>
    <lineage>
        <taxon>Bacteria</taxon>
        <taxon>Pseudomonadati</taxon>
        <taxon>Planctomycetota</taxon>
        <taxon>Planctomycetia</taxon>
        <taxon>Planctomycetales</taxon>
        <taxon>Planctomycetaceae</taxon>
        <taxon>Gimesia</taxon>
    </lineage>
</organism>
<proteinExistence type="predicted"/>
<evidence type="ECO:0000313" key="3">
    <source>
        <dbReference type="Proteomes" id="UP000320421"/>
    </source>
</evidence>
<protein>
    <submittedName>
        <fullName evidence="2">Uncharacterized protein</fullName>
    </submittedName>
</protein>
<evidence type="ECO:0000313" key="2">
    <source>
        <dbReference type="EMBL" id="QDT20570.1"/>
    </source>
</evidence>
<dbReference type="EMBL" id="CP036266">
    <property type="protein sequence ID" value="QDT20570.1"/>
    <property type="molecule type" value="Genomic_DNA"/>
</dbReference>
<feature type="region of interest" description="Disordered" evidence="1">
    <location>
        <begin position="152"/>
        <end position="216"/>
    </location>
</feature>
<dbReference type="RefSeq" id="WP_145183565.1">
    <property type="nucleotide sequence ID" value="NZ_CP036266.1"/>
</dbReference>